<organism evidence="3 4">
    <name type="scientific">Flectobacillus roseus</name>
    <dbReference type="NCBI Taxonomy" id="502259"/>
    <lineage>
        <taxon>Bacteria</taxon>
        <taxon>Pseudomonadati</taxon>
        <taxon>Bacteroidota</taxon>
        <taxon>Cytophagia</taxon>
        <taxon>Cytophagales</taxon>
        <taxon>Flectobacillaceae</taxon>
        <taxon>Flectobacillus</taxon>
    </lineage>
</organism>
<protein>
    <submittedName>
        <fullName evidence="3">Glycosyltransferase family 2 protein</fullName>
        <ecNumber evidence="3">2.4.-.-</ecNumber>
    </submittedName>
</protein>
<name>A0ABT6YAZ2_9BACT</name>
<evidence type="ECO:0000313" key="3">
    <source>
        <dbReference type="EMBL" id="MDI9860715.1"/>
    </source>
</evidence>
<keyword evidence="3" id="KW-0328">Glycosyltransferase</keyword>
<accession>A0ABT6YAZ2</accession>
<dbReference type="Pfam" id="PF00535">
    <property type="entry name" value="Glycos_transf_2"/>
    <property type="match status" value="1"/>
</dbReference>
<proteinExistence type="inferred from homology"/>
<dbReference type="Gene3D" id="3.90.550.10">
    <property type="entry name" value="Spore Coat Polysaccharide Biosynthesis Protein SpsA, Chain A"/>
    <property type="match status" value="1"/>
</dbReference>
<dbReference type="EC" id="2.4.-.-" evidence="3"/>
<dbReference type="InterPro" id="IPR001173">
    <property type="entry name" value="Glyco_trans_2-like"/>
</dbReference>
<gene>
    <name evidence="3" type="ORF">QM524_15975</name>
</gene>
<evidence type="ECO:0000256" key="1">
    <source>
        <dbReference type="ARBA" id="ARBA00038494"/>
    </source>
</evidence>
<dbReference type="RefSeq" id="WP_283345333.1">
    <property type="nucleotide sequence ID" value="NZ_JASHIF010000012.1"/>
</dbReference>
<comment type="similarity">
    <text evidence="1">Belongs to the glycosyltransferase 2 family. WaaE/KdtX subfamily.</text>
</comment>
<dbReference type="Proteomes" id="UP001236507">
    <property type="component" value="Unassembled WGS sequence"/>
</dbReference>
<keyword evidence="4" id="KW-1185">Reference proteome</keyword>
<comment type="caution">
    <text evidence="3">The sequence shown here is derived from an EMBL/GenBank/DDBJ whole genome shotgun (WGS) entry which is preliminary data.</text>
</comment>
<sequence length="248" mass="28887">MISVTILTKNSEARLAQCLDALKGFDEVIVLDNGSTDQTLAIARQYPNVCVHEHPFLGFGKMRNLSVSFCKNDWILWVDSDEVLDPILIQNIQNLSLNPKHLYRFLRKQYYNGKYINGAGWGNDKVTRLFHKNSTQFNDKDVHEGLNTKGLQVVDIEGVIHHYSYETADQLLAKMNYYSTLFAVQNQHKKGTHPVIAYFKKTFHFWNYYLLKKGFLYGYEGYLISYCNAQGAFFKYMKLYEMNQKEKS</sequence>
<dbReference type="InterPro" id="IPR029044">
    <property type="entry name" value="Nucleotide-diphossugar_trans"/>
</dbReference>
<feature type="domain" description="Glycosyltransferase 2-like" evidence="2">
    <location>
        <begin position="3"/>
        <end position="98"/>
    </location>
</feature>
<dbReference type="EMBL" id="JASHIF010000012">
    <property type="protein sequence ID" value="MDI9860715.1"/>
    <property type="molecule type" value="Genomic_DNA"/>
</dbReference>
<dbReference type="PANTHER" id="PTHR43630">
    <property type="entry name" value="POLY-BETA-1,6-N-ACETYL-D-GLUCOSAMINE SYNTHASE"/>
    <property type="match status" value="1"/>
</dbReference>
<reference evidence="3 4" key="1">
    <citation type="submission" date="2023-05" db="EMBL/GenBank/DDBJ databases">
        <title>Novel species of genus Flectobacillus isolated from stream in China.</title>
        <authorList>
            <person name="Lu H."/>
        </authorList>
    </citation>
    <scope>NUCLEOTIDE SEQUENCE [LARGE SCALE GENOMIC DNA]</scope>
    <source>
        <strain evidence="3 4">KCTC 42575</strain>
    </source>
</reference>
<keyword evidence="3" id="KW-0808">Transferase</keyword>
<dbReference type="PANTHER" id="PTHR43630:SF2">
    <property type="entry name" value="GLYCOSYLTRANSFERASE"/>
    <property type="match status" value="1"/>
</dbReference>
<evidence type="ECO:0000259" key="2">
    <source>
        <dbReference type="Pfam" id="PF00535"/>
    </source>
</evidence>
<dbReference type="CDD" id="cd02511">
    <property type="entry name" value="Beta4Glucosyltransferase"/>
    <property type="match status" value="1"/>
</dbReference>
<evidence type="ECO:0000313" key="4">
    <source>
        <dbReference type="Proteomes" id="UP001236507"/>
    </source>
</evidence>
<dbReference type="GO" id="GO:0016757">
    <property type="term" value="F:glycosyltransferase activity"/>
    <property type="evidence" value="ECO:0007669"/>
    <property type="project" value="UniProtKB-KW"/>
</dbReference>
<dbReference type="SUPFAM" id="SSF53448">
    <property type="entry name" value="Nucleotide-diphospho-sugar transferases"/>
    <property type="match status" value="1"/>
</dbReference>